<dbReference type="AlphaFoldDB" id="A0A0B7NV36"/>
<accession>A0A0B7NV36</accession>
<keyword evidence="9" id="KW-1185">Reference proteome</keyword>
<evidence type="ECO:0000313" key="8">
    <source>
        <dbReference type="EMBL" id="CEP19138.1"/>
    </source>
</evidence>
<feature type="region of interest" description="Disordered" evidence="6">
    <location>
        <begin position="422"/>
        <end position="446"/>
    </location>
</feature>
<reference evidence="8 9" key="1">
    <citation type="submission" date="2014-09" db="EMBL/GenBank/DDBJ databases">
        <authorList>
            <person name="Ellenberger Sabrina"/>
        </authorList>
    </citation>
    <scope>NUCLEOTIDE SEQUENCE [LARGE SCALE GENOMIC DNA]</scope>
    <source>
        <strain evidence="8 9">CBS 412.66</strain>
    </source>
</reference>
<feature type="domain" description="MHD" evidence="7">
    <location>
        <begin position="589"/>
        <end position="829"/>
    </location>
</feature>
<dbReference type="Gene3D" id="1.20.1270.60">
    <property type="entry name" value="Arfaptin homology (AH) domain/BAR domain"/>
    <property type="match status" value="1"/>
</dbReference>
<dbReference type="GO" id="GO:0005737">
    <property type="term" value="C:cytoplasm"/>
    <property type="evidence" value="ECO:0007669"/>
    <property type="project" value="TreeGrafter"/>
</dbReference>
<dbReference type="GO" id="GO:0006897">
    <property type="term" value="P:endocytosis"/>
    <property type="evidence" value="ECO:0007669"/>
    <property type="project" value="UniProtKB-KW"/>
</dbReference>
<sequence length="830" mass="92968">MTNTEEKNLYIHSFLNEKPKDGFAIPHARLLSALKLNDDFADYFKDRAQIEDTYAKSIIKLQKKIYIANKSALGTFLPLWEMLQMELTQLASIHGELSAALIEQVEQPLRVAIPSNRDYLTIQTMDDHLQKIAREYEDLRNKVQKQKKTSKGEAKHVEYERLLEKKLEGWKKEAPEFLQKHQKIDEFTWENLKNTIHQFETIQQALAVKIIEITSKTMTAAANLRVDEEITAFCTSHSSSFETLQQQQSQVVESIGNEEQTQLSGIENLVPEPSVSTMSLKSSDLGIINQRPSSVKKDKKKFFSSLVSIRRKPKPDAHLHQQLDQNLSAPSKTNRQRSFSNSGSFIESSSLHSMNTHSTSDHHDPYMAKSPSVNNIGQHLDADLITPNLLNSLKQPSIDNASGSLADSTNKGSSQPPLILIDEEGYSIPPPDRAAWPGDANTPSDSLIETDDMTSDGGSMLSNPRIRVDIKNEAVSEEDASQSAVALSRMSTLLREKTSSSAPVARRLRGRREMRATQLYSVIEQDHIVSKIDGSYGSVPSDATVITLPESSLESTPWIPANPFDFNQKTIGEPPKLEESVALKSGEDLPTINVFITETVHVLSKSGEAEKSVVWGEIGIEYDGPTVSTTPICFQLDHQQSLDSIETTDYVDVLDGYTLQDSIFKINTQLYHDNKKSDHHVAICIKYQTRLNHLPIIVKPIWKCEKDKSRLLVKYHNNVTAVPIENVMFATLVTGNVQNALSIPSGELVLSQQRIKWHIGKVSDNDEAVIKAQFITLEQATAQPIAVRFEIKNHLLSNVNVMHGTHAQVLWPRIYNITKIVKAGKYIADV</sequence>
<proteinExistence type="predicted"/>
<dbReference type="EMBL" id="LN734014">
    <property type="protein sequence ID" value="CEP19138.1"/>
    <property type="molecule type" value="Genomic_DNA"/>
</dbReference>
<evidence type="ECO:0000259" key="7">
    <source>
        <dbReference type="PROSITE" id="PS51072"/>
    </source>
</evidence>
<gene>
    <name evidence="8" type="primary">PARPA_13450.1 scaffold 46870</name>
</gene>
<feature type="coiled-coil region" evidence="5">
    <location>
        <begin position="122"/>
        <end position="149"/>
    </location>
</feature>
<keyword evidence="3" id="KW-0597">Phosphoprotein</keyword>
<dbReference type="InterPro" id="IPR036168">
    <property type="entry name" value="AP2_Mu_C_sf"/>
</dbReference>
<evidence type="ECO:0000256" key="2">
    <source>
        <dbReference type="ARBA" id="ARBA00022490"/>
    </source>
</evidence>
<dbReference type="InterPro" id="IPR018808">
    <property type="entry name" value="Muniscin_C"/>
</dbReference>
<keyword evidence="4" id="KW-0254">Endocytosis</keyword>
<dbReference type="SUPFAM" id="SSF49447">
    <property type="entry name" value="Second domain of Mu2 adaptin subunit (ap50) of ap2 adaptor"/>
    <property type="match status" value="1"/>
</dbReference>
<dbReference type="InterPro" id="IPR027267">
    <property type="entry name" value="AH/BAR_dom_sf"/>
</dbReference>
<dbReference type="PANTHER" id="PTHR23065:SF7">
    <property type="entry name" value="NOSTRIN, ISOFORM H"/>
    <property type="match status" value="1"/>
</dbReference>
<dbReference type="GO" id="GO:0043226">
    <property type="term" value="C:organelle"/>
    <property type="evidence" value="ECO:0007669"/>
    <property type="project" value="UniProtKB-ARBA"/>
</dbReference>
<dbReference type="OrthoDB" id="27823at2759"/>
<evidence type="ECO:0000256" key="4">
    <source>
        <dbReference type="ARBA" id="ARBA00022583"/>
    </source>
</evidence>
<dbReference type="Pfam" id="PF10291">
    <property type="entry name" value="muHD"/>
    <property type="match status" value="1"/>
</dbReference>
<dbReference type="PROSITE" id="PS51072">
    <property type="entry name" value="MHD"/>
    <property type="match status" value="1"/>
</dbReference>
<dbReference type="Pfam" id="PF00611">
    <property type="entry name" value="FCH"/>
    <property type="match status" value="1"/>
</dbReference>
<dbReference type="InterPro" id="IPR001060">
    <property type="entry name" value="FCH_dom"/>
</dbReference>
<dbReference type="PANTHER" id="PTHR23065">
    <property type="entry name" value="PROLINE-SERINE-THREONINE PHOSPHATASE INTERACTING PROTEIN 1"/>
    <property type="match status" value="1"/>
</dbReference>
<keyword evidence="5" id="KW-0175">Coiled coil</keyword>
<name>A0A0B7NV36_9FUNG</name>
<evidence type="ECO:0000313" key="9">
    <source>
        <dbReference type="Proteomes" id="UP000054107"/>
    </source>
</evidence>
<organism evidence="8 9">
    <name type="scientific">Parasitella parasitica</name>
    <dbReference type="NCBI Taxonomy" id="35722"/>
    <lineage>
        <taxon>Eukaryota</taxon>
        <taxon>Fungi</taxon>
        <taxon>Fungi incertae sedis</taxon>
        <taxon>Mucoromycota</taxon>
        <taxon>Mucoromycotina</taxon>
        <taxon>Mucoromycetes</taxon>
        <taxon>Mucorales</taxon>
        <taxon>Mucorineae</taxon>
        <taxon>Mucoraceae</taxon>
        <taxon>Parasitella</taxon>
    </lineage>
</organism>
<evidence type="ECO:0000256" key="3">
    <source>
        <dbReference type="ARBA" id="ARBA00022553"/>
    </source>
</evidence>
<dbReference type="InterPro" id="IPR028565">
    <property type="entry name" value="MHD"/>
</dbReference>
<feature type="region of interest" description="Disordered" evidence="6">
    <location>
        <begin position="312"/>
        <end position="374"/>
    </location>
</feature>
<evidence type="ECO:0000256" key="5">
    <source>
        <dbReference type="SAM" id="Coils"/>
    </source>
</evidence>
<dbReference type="GO" id="GO:0005886">
    <property type="term" value="C:plasma membrane"/>
    <property type="evidence" value="ECO:0007669"/>
    <property type="project" value="TreeGrafter"/>
</dbReference>
<dbReference type="SMART" id="SM00055">
    <property type="entry name" value="FCH"/>
    <property type="match status" value="1"/>
</dbReference>
<comment type="subcellular location">
    <subcellularLocation>
        <location evidence="1">Cytoplasm</location>
    </subcellularLocation>
</comment>
<feature type="compositionally biased region" description="Polar residues" evidence="6">
    <location>
        <begin position="322"/>
        <end position="337"/>
    </location>
</feature>
<protein>
    <recommendedName>
        <fullName evidence="7">MHD domain-containing protein</fullName>
    </recommendedName>
</protein>
<dbReference type="Proteomes" id="UP000054107">
    <property type="component" value="Unassembled WGS sequence"/>
</dbReference>
<evidence type="ECO:0000256" key="6">
    <source>
        <dbReference type="SAM" id="MobiDB-lite"/>
    </source>
</evidence>
<evidence type="ECO:0000256" key="1">
    <source>
        <dbReference type="ARBA" id="ARBA00004496"/>
    </source>
</evidence>
<dbReference type="STRING" id="35722.A0A0B7NV36"/>
<keyword evidence="2" id="KW-0963">Cytoplasm</keyword>
<feature type="compositionally biased region" description="Low complexity" evidence="6">
    <location>
        <begin position="338"/>
        <end position="350"/>
    </location>
</feature>
<dbReference type="SUPFAM" id="SSF103657">
    <property type="entry name" value="BAR/IMD domain-like"/>
    <property type="match status" value="1"/>
</dbReference>